<dbReference type="EMBL" id="MFPU01000040">
    <property type="protein sequence ID" value="OGH69453.1"/>
    <property type="molecule type" value="Genomic_DNA"/>
</dbReference>
<dbReference type="Proteomes" id="UP000177953">
    <property type="component" value="Unassembled WGS sequence"/>
</dbReference>
<protein>
    <submittedName>
        <fullName evidence="1">Uncharacterized protein</fullName>
    </submittedName>
</protein>
<sequence>MRNPSGVYGTKWERGWLCLAKKIKDRPHKLDLPLIICFNLSKDAIRRKSIMAINLAKVKIRNKAADSTASELLRGTLSPFFDMLLLSLVKGLCDPFISPKTGNLLYIFSSKEREVHVWRYYDETYVYPWQEFGKILVPLVCPLAHKLDPHSIKAMPTDRKERHEMCRGIASRMYEWDGSAFFNRLRDVEGVLLHGILLELERQFPSMKESEGRLPEIEELAEAISEKLLNETDIEVPRSILQLFLTIYADLILQCRKRYRPITNLSELPEAMEREEE</sequence>
<evidence type="ECO:0000313" key="2">
    <source>
        <dbReference type="Proteomes" id="UP000177953"/>
    </source>
</evidence>
<name>A0A1F6MD80_9BACT</name>
<proteinExistence type="predicted"/>
<reference evidence="1 2" key="1">
    <citation type="journal article" date="2016" name="Nat. Commun.">
        <title>Thousands of microbial genomes shed light on interconnected biogeochemical processes in an aquifer system.</title>
        <authorList>
            <person name="Anantharaman K."/>
            <person name="Brown C.T."/>
            <person name="Hug L.A."/>
            <person name="Sharon I."/>
            <person name="Castelle C.J."/>
            <person name="Probst A.J."/>
            <person name="Thomas B.C."/>
            <person name="Singh A."/>
            <person name="Wilkins M.J."/>
            <person name="Karaoz U."/>
            <person name="Brodie E.L."/>
            <person name="Williams K.H."/>
            <person name="Hubbard S.S."/>
            <person name="Banfield J.F."/>
        </authorList>
    </citation>
    <scope>NUCLEOTIDE SEQUENCE [LARGE SCALE GENOMIC DNA]</scope>
</reference>
<gene>
    <name evidence="1" type="ORF">A2754_00875</name>
</gene>
<dbReference type="AlphaFoldDB" id="A0A1F6MD80"/>
<comment type="caution">
    <text evidence="1">The sequence shown here is derived from an EMBL/GenBank/DDBJ whole genome shotgun (WGS) entry which is preliminary data.</text>
</comment>
<organism evidence="1 2">
    <name type="scientific">Candidatus Magasanikbacteria bacterium RIFCSPHIGHO2_01_FULL_47_8</name>
    <dbReference type="NCBI Taxonomy" id="1798673"/>
    <lineage>
        <taxon>Bacteria</taxon>
        <taxon>Candidatus Magasanikiibacteriota</taxon>
    </lineage>
</organism>
<evidence type="ECO:0000313" key="1">
    <source>
        <dbReference type="EMBL" id="OGH69453.1"/>
    </source>
</evidence>
<accession>A0A1F6MD80</accession>